<sequence length="71" mass="7297">MPIYEYVCKDCGQHFEVLTTGSRSSETVKCEKCGSLNVKKTISAASFRIGPGGASIPGGAMSGCSSKGGFS</sequence>
<dbReference type="Proteomes" id="UP001063350">
    <property type="component" value="Chromosome"/>
</dbReference>
<dbReference type="Pfam" id="PF09723">
    <property type="entry name" value="Zn_ribbon_8"/>
    <property type="match status" value="1"/>
</dbReference>
<name>A0A915U8A2_9BACT</name>
<organism evidence="2 3">
    <name type="scientific">Desulfolithobacter dissulfuricans</name>
    <dbReference type="NCBI Taxonomy" id="2795293"/>
    <lineage>
        <taxon>Bacteria</taxon>
        <taxon>Pseudomonadati</taxon>
        <taxon>Thermodesulfobacteriota</taxon>
        <taxon>Desulfobulbia</taxon>
        <taxon>Desulfobulbales</taxon>
        <taxon>Desulfobulbaceae</taxon>
        <taxon>Desulfolithobacter</taxon>
    </lineage>
</organism>
<evidence type="ECO:0000313" key="2">
    <source>
        <dbReference type="EMBL" id="BCO07791.1"/>
    </source>
</evidence>
<dbReference type="AlphaFoldDB" id="A0A915U8A2"/>
<dbReference type="NCBIfam" id="TIGR02605">
    <property type="entry name" value="CxxC_CxxC_SSSS"/>
    <property type="match status" value="1"/>
</dbReference>
<evidence type="ECO:0000259" key="1">
    <source>
        <dbReference type="SMART" id="SM00834"/>
    </source>
</evidence>
<dbReference type="PANTHER" id="PTHR34404">
    <property type="entry name" value="REGULATORY PROTEIN, FMDB FAMILY"/>
    <property type="match status" value="1"/>
</dbReference>
<dbReference type="SMART" id="SM00834">
    <property type="entry name" value="CxxC_CXXC_SSSS"/>
    <property type="match status" value="1"/>
</dbReference>
<gene>
    <name evidence="2" type="ORF">GF1_01670</name>
</gene>
<accession>A0A915U8A2</accession>
<dbReference type="RefSeq" id="WP_267927733.1">
    <property type="nucleotide sequence ID" value="NZ_AP024233.1"/>
</dbReference>
<evidence type="ECO:0000313" key="3">
    <source>
        <dbReference type="Proteomes" id="UP001063350"/>
    </source>
</evidence>
<protein>
    <recommendedName>
        <fullName evidence="1">Putative regulatory protein FmdB zinc ribbon domain-containing protein</fullName>
    </recommendedName>
</protein>
<dbReference type="InterPro" id="IPR013429">
    <property type="entry name" value="Regulatory_FmdB_Zinc_ribbon"/>
</dbReference>
<reference evidence="2" key="1">
    <citation type="submission" date="2020-12" db="EMBL/GenBank/DDBJ databases">
        <title>Desulfobium dissulfuricans gen. nov., sp. nov., a novel mesophilic, sulfate-reducing bacterium isolated from a deep-sea hydrothermal vent.</title>
        <authorList>
            <person name="Hashimoto Y."/>
            <person name="Tame A."/>
            <person name="Sawayama S."/>
            <person name="Miyazaki J."/>
            <person name="Takai K."/>
            <person name="Nakagawa S."/>
        </authorList>
    </citation>
    <scope>NUCLEOTIDE SEQUENCE</scope>
    <source>
        <strain evidence="2">GF1</strain>
    </source>
</reference>
<dbReference type="PANTHER" id="PTHR34404:SF2">
    <property type="entry name" value="CONSERVED SERINE RICH PROTEIN"/>
    <property type="match status" value="1"/>
</dbReference>
<dbReference type="KEGG" id="ddu:GF1_01670"/>
<feature type="domain" description="Putative regulatory protein FmdB zinc ribbon" evidence="1">
    <location>
        <begin position="1"/>
        <end position="43"/>
    </location>
</feature>
<proteinExistence type="predicted"/>
<dbReference type="Gene3D" id="2.20.28.30">
    <property type="entry name" value="RNA polymerase ii, chain L"/>
    <property type="match status" value="1"/>
</dbReference>
<dbReference type="EMBL" id="AP024233">
    <property type="protein sequence ID" value="BCO07791.1"/>
    <property type="molecule type" value="Genomic_DNA"/>
</dbReference>
<keyword evidence="3" id="KW-1185">Reference proteome</keyword>